<name>A0ABX8WAX8_9HYPH</name>
<dbReference type="SUPFAM" id="SSF46894">
    <property type="entry name" value="C-terminal effector domain of the bipartite response regulators"/>
    <property type="match status" value="1"/>
</dbReference>
<evidence type="ECO:0000256" key="1">
    <source>
        <dbReference type="ARBA" id="ARBA00023015"/>
    </source>
</evidence>
<reference evidence="5 6" key="1">
    <citation type="submission" date="2021-08" db="EMBL/GenBank/DDBJ databases">
        <title>Devosia salina sp. nov., isolated from the South China Sea sediment.</title>
        <authorList>
            <person name="Zhou Z."/>
        </authorList>
    </citation>
    <scope>NUCLEOTIDE SEQUENCE [LARGE SCALE GENOMIC DNA]</scope>
    <source>
        <strain evidence="5 6">SCS-3</strain>
    </source>
</reference>
<dbReference type="Gene3D" id="1.10.10.10">
    <property type="entry name" value="Winged helix-like DNA-binding domain superfamily/Winged helix DNA-binding domain"/>
    <property type="match status" value="1"/>
</dbReference>
<protein>
    <submittedName>
        <fullName evidence="5">Helix-turn-helix transcriptional regulator</fullName>
    </submittedName>
</protein>
<dbReference type="SMART" id="SM00421">
    <property type="entry name" value="HTH_LUXR"/>
    <property type="match status" value="1"/>
</dbReference>
<evidence type="ECO:0000256" key="3">
    <source>
        <dbReference type="ARBA" id="ARBA00023163"/>
    </source>
</evidence>
<keyword evidence="2" id="KW-0238">DNA-binding</keyword>
<dbReference type="InterPro" id="IPR036388">
    <property type="entry name" value="WH-like_DNA-bd_sf"/>
</dbReference>
<keyword evidence="3" id="KW-0804">Transcription</keyword>
<dbReference type="PROSITE" id="PS00622">
    <property type="entry name" value="HTH_LUXR_1"/>
    <property type="match status" value="1"/>
</dbReference>
<evidence type="ECO:0000313" key="5">
    <source>
        <dbReference type="EMBL" id="QYO76028.1"/>
    </source>
</evidence>
<feature type="domain" description="HTH luxR-type" evidence="4">
    <location>
        <begin position="50"/>
        <end position="115"/>
    </location>
</feature>
<accession>A0ABX8WAX8</accession>
<keyword evidence="1" id="KW-0805">Transcription regulation</keyword>
<evidence type="ECO:0000313" key="6">
    <source>
        <dbReference type="Proteomes" id="UP000825799"/>
    </source>
</evidence>
<dbReference type="PRINTS" id="PR00038">
    <property type="entry name" value="HTHLUXR"/>
</dbReference>
<dbReference type="PROSITE" id="PS50043">
    <property type="entry name" value="HTH_LUXR_2"/>
    <property type="match status" value="1"/>
</dbReference>
<evidence type="ECO:0000259" key="4">
    <source>
        <dbReference type="PROSITE" id="PS50043"/>
    </source>
</evidence>
<dbReference type="InterPro" id="IPR016032">
    <property type="entry name" value="Sig_transdc_resp-reg_C-effctor"/>
</dbReference>
<dbReference type="PANTHER" id="PTHR44688">
    <property type="entry name" value="DNA-BINDING TRANSCRIPTIONAL ACTIVATOR DEVR_DOSR"/>
    <property type="match status" value="1"/>
</dbReference>
<gene>
    <name evidence="5" type="ORF">K1X15_15565</name>
</gene>
<dbReference type="Proteomes" id="UP000825799">
    <property type="component" value="Chromosome"/>
</dbReference>
<keyword evidence="6" id="KW-1185">Reference proteome</keyword>
<dbReference type="InterPro" id="IPR000792">
    <property type="entry name" value="Tscrpt_reg_LuxR_C"/>
</dbReference>
<dbReference type="CDD" id="cd06170">
    <property type="entry name" value="LuxR_C_like"/>
    <property type="match status" value="1"/>
</dbReference>
<evidence type="ECO:0000256" key="2">
    <source>
        <dbReference type="ARBA" id="ARBA00023125"/>
    </source>
</evidence>
<dbReference type="PANTHER" id="PTHR44688:SF16">
    <property type="entry name" value="DNA-BINDING TRANSCRIPTIONAL ACTIVATOR DEVR_DOSR"/>
    <property type="match status" value="1"/>
</dbReference>
<dbReference type="Pfam" id="PF00196">
    <property type="entry name" value="GerE"/>
    <property type="match status" value="1"/>
</dbReference>
<sequence length="117" mass="12885">MSRLMFLGEARLKELANIPFAGGKFDAQRLALLLLVDRLVDARQRLGVQPKQDSFGLSARELEILERLAGGDSNKAIARDLLLSPHTVKRHVANILDKLGVRSRGQAAALFRKARSA</sequence>
<proteinExistence type="predicted"/>
<dbReference type="RefSeq" id="WP_220304521.1">
    <property type="nucleotide sequence ID" value="NZ_CP080590.1"/>
</dbReference>
<dbReference type="EMBL" id="CP080590">
    <property type="protein sequence ID" value="QYO76028.1"/>
    <property type="molecule type" value="Genomic_DNA"/>
</dbReference>
<organism evidence="5 6">
    <name type="scientific">Devosia salina</name>
    <dbReference type="NCBI Taxonomy" id="2860336"/>
    <lineage>
        <taxon>Bacteria</taxon>
        <taxon>Pseudomonadati</taxon>
        <taxon>Pseudomonadota</taxon>
        <taxon>Alphaproteobacteria</taxon>
        <taxon>Hyphomicrobiales</taxon>
        <taxon>Devosiaceae</taxon>
        <taxon>Devosia</taxon>
    </lineage>
</organism>